<feature type="domain" description="CBM3" evidence="1">
    <location>
        <begin position="410"/>
        <end position="561"/>
    </location>
</feature>
<dbReference type="Proteomes" id="UP000002028">
    <property type="component" value="Chromosome"/>
</dbReference>
<dbReference type="STRING" id="504472.Slin_1642"/>
<keyword evidence="3" id="KW-1185">Reference proteome</keyword>
<dbReference type="CAZy" id="CBM3">
    <property type="family name" value="Carbohydrate-Binding Module Family 3"/>
</dbReference>
<dbReference type="eggNOG" id="COG4677">
    <property type="taxonomic scope" value="Bacteria"/>
</dbReference>
<dbReference type="EMBL" id="CP001769">
    <property type="protein sequence ID" value="ADB37689.1"/>
    <property type="molecule type" value="Genomic_DNA"/>
</dbReference>
<dbReference type="SMART" id="SM01067">
    <property type="entry name" value="CBM_3"/>
    <property type="match status" value="2"/>
</dbReference>
<dbReference type="RefSeq" id="WP_012926240.1">
    <property type="nucleotide sequence ID" value="NC_013730.1"/>
</dbReference>
<sequence>MSSFLRSLSLAWLWLTAVFLLHGAIAQPVQQGDPTPQITVTPSSLTILNYSEYEGQFPASYTVSASGLTNDLVITAPPYFLLSARGNTGPSLSLPIVNGEVSPTQVSVILLASSPGTFTGVVTNVSGSATATVAVSGTAISESVSVSPSTLNSFTTTAGQPSAVQSYTVTSRGGLSVVVNAPAGFEIRTGSAAFGSSLVIGPSLSYKNTQVDVRLVGTTPGTVSGVIANDTYYHSAHLTYPVAVSGVVTPVTASASLSVLHRDADYGNRTDQLIRPYLELGNEGTTAIPYSQITLRYWFTSEGGSPPTDLQVYYAQMGTRYVRMKYVPLAEPRQGAFGYVEYSFDASAGSLAAGSRSGPIENGILKQDRSAFNESDDYSYATPTTFTRNTHVTAYLNGRLIWGEEPAPALVLRQVKVYSAAKNSDITSSISTVLEVRNTGNVAIPLQDLTVRYWFTSETSQLLNSYIDYAQIGAQTIKHNVVRLAQPVSGADSYLELSFSAGAAGLAPLSSTGQILFRLVKPDFSLLNQVNDYSHGPVNLTENPHITVYLQGNLIYGTEPPGGMGRMGVPDENKLLQVTLLGNPVQNEQLILEARGAQGLPLVLQLVDRQGVQVFGKEVSEAADVERQQLEMSRQPAGVYLLRIRTPNQERVLKVIKP</sequence>
<dbReference type="InterPro" id="IPR026444">
    <property type="entry name" value="Secre_tail"/>
</dbReference>
<reference evidence="2 3" key="1">
    <citation type="journal article" date="2010" name="Stand. Genomic Sci.">
        <title>Complete genome sequence of Spirosoma linguale type strain (1).</title>
        <authorList>
            <person name="Lail K."/>
            <person name="Sikorski J."/>
            <person name="Saunders E."/>
            <person name="Lapidus A."/>
            <person name="Glavina Del Rio T."/>
            <person name="Copeland A."/>
            <person name="Tice H."/>
            <person name="Cheng J.-F."/>
            <person name="Lucas S."/>
            <person name="Nolan M."/>
            <person name="Bruce D."/>
            <person name="Goodwin L."/>
            <person name="Pitluck S."/>
            <person name="Ivanova N."/>
            <person name="Mavromatis K."/>
            <person name="Ovchinnikova G."/>
            <person name="Pati A."/>
            <person name="Chen A."/>
            <person name="Palaniappan K."/>
            <person name="Land M."/>
            <person name="Hauser L."/>
            <person name="Chang Y.-J."/>
            <person name="Jeffries C.D."/>
            <person name="Chain P."/>
            <person name="Brettin T."/>
            <person name="Detter J.C."/>
            <person name="Schuetze A."/>
            <person name="Rohde M."/>
            <person name="Tindall B.J."/>
            <person name="Goeker M."/>
            <person name="Bristow J."/>
            <person name="Eisen J.A."/>
            <person name="Markowitz V."/>
            <person name="Hugenholtz P."/>
            <person name="Kyrpides N.C."/>
            <person name="Klenk H.-P."/>
            <person name="Chen F."/>
        </authorList>
    </citation>
    <scope>NUCLEOTIDE SEQUENCE [LARGE SCALE GENOMIC DNA]</scope>
    <source>
        <strain evidence="3">ATCC 33905 / DSM 74 / LMG 10896 / Claus 1</strain>
    </source>
</reference>
<organism evidence="2 3">
    <name type="scientific">Spirosoma linguale (strain ATCC 33905 / DSM 74 / LMG 10896 / Claus 1)</name>
    <dbReference type="NCBI Taxonomy" id="504472"/>
    <lineage>
        <taxon>Bacteria</taxon>
        <taxon>Pseudomonadati</taxon>
        <taxon>Bacteroidota</taxon>
        <taxon>Cytophagia</taxon>
        <taxon>Cytophagales</taxon>
        <taxon>Cytophagaceae</taxon>
        <taxon>Spirosoma</taxon>
    </lineage>
</organism>
<name>D2QPV6_SPILD</name>
<evidence type="ECO:0000259" key="1">
    <source>
        <dbReference type="PROSITE" id="PS51172"/>
    </source>
</evidence>
<dbReference type="Pfam" id="PF00942">
    <property type="entry name" value="CBM_3"/>
    <property type="match status" value="2"/>
</dbReference>
<dbReference type="eggNOG" id="COG2374">
    <property type="taxonomic scope" value="Bacteria"/>
</dbReference>
<accession>D2QPV6</accession>
<dbReference type="GO" id="GO:0030248">
    <property type="term" value="F:cellulose binding"/>
    <property type="evidence" value="ECO:0007669"/>
    <property type="project" value="InterPro"/>
</dbReference>
<dbReference type="HOGENOM" id="CLU_416710_0_0_10"/>
<dbReference type="PROSITE" id="PS51172">
    <property type="entry name" value="CBM3"/>
    <property type="match status" value="2"/>
</dbReference>
<evidence type="ECO:0000313" key="3">
    <source>
        <dbReference type="Proteomes" id="UP000002028"/>
    </source>
</evidence>
<dbReference type="InterPro" id="IPR036966">
    <property type="entry name" value="CBM3_sf"/>
</dbReference>
<dbReference type="InterPro" id="IPR008965">
    <property type="entry name" value="CBM2/CBM3_carb-bd_dom_sf"/>
</dbReference>
<proteinExistence type="predicted"/>
<dbReference type="Gene3D" id="2.60.40.710">
    <property type="entry name" value="Endoglucanase-like"/>
    <property type="match status" value="2"/>
</dbReference>
<gene>
    <name evidence="2" type="ordered locus">Slin_1642</name>
</gene>
<dbReference type="KEGG" id="sli:Slin_1642"/>
<dbReference type="SUPFAM" id="SSF49384">
    <property type="entry name" value="Carbohydrate-binding domain"/>
    <property type="match status" value="2"/>
</dbReference>
<feature type="domain" description="CBM3" evidence="1">
    <location>
        <begin position="254"/>
        <end position="407"/>
    </location>
</feature>
<dbReference type="GO" id="GO:0005975">
    <property type="term" value="P:carbohydrate metabolic process"/>
    <property type="evidence" value="ECO:0007669"/>
    <property type="project" value="InterPro"/>
</dbReference>
<protein>
    <submittedName>
        <fullName evidence="2">Type 3a cellulose-binding domain protein</fullName>
    </submittedName>
</protein>
<dbReference type="InterPro" id="IPR001956">
    <property type="entry name" value="CBM3"/>
</dbReference>
<dbReference type="AlphaFoldDB" id="D2QPV6"/>
<evidence type="ECO:0000313" key="2">
    <source>
        <dbReference type="EMBL" id="ADB37689.1"/>
    </source>
</evidence>
<dbReference type="NCBIfam" id="TIGR04183">
    <property type="entry name" value="Por_Secre_tail"/>
    <property type="match status" value="1"/>
</dbReference>